<protein>
    <submittedName>
        <fullName evidence="1">Aldose 1-epimerase</fullName>
    </submittedName>
</protein>
<sequence>MSTQPWNPTGQQYTIENGRDRLVATEVGATLRELELNGTAVLEDFGSDAAPVASQGNVLVPWPNRVRDGVWQLDGENQQLDISEPKFHNASHGLLRTQPYRVAAQDAASITLAADLHPQRGYPFSLATSVRYALTGAGLEVAHTIANRGARPAPAGIGTHGYYRIGDIDTDELTVTSTGATVIEVDERMNPTGTAPVPADKDLRGGRPVRGLEVDTAYTDLDADGDRFEHSLAASDGRTLTVWGDEQFRWVQFYTSDRIRGDGTRSLAIEPMTMPANAFNSGDGLRWIAPGETWTARWGVTFTG</sequence>
<dbReference type="OrthoDB" id="4739604at2"/>
<evidence type="ECO:0000313" key="1">
    <source>
        <dbReference type="EMBL" id="SEB95866.1"/>
    </source>
</evidence>
<gene>
    <name evidence="1" type="ORF">SAMN04489806_2230</name>
</gene>
<dbReference type="InterPro" id="IPR008183">
    <property type="entry name" value="Aldose_1/G6P_1-epimerase"/>
</dbReference>
<dbReference type="Gene3D" id="2.70.98.10">
    <property type="match status" value="1"/>
</dbReference>
<proteinExistence type="predicted"/>
<dbReference type="RefSeq" id="WP_091184021.1">
    <property type="nucleotide sequence ID" value="NZ_FNRY01000001.1"/>
</dbReference>
<dbReference type="InterPro" id="IPR014718">
    <property type="entry name" value="GH-type_carb-bd"/>
</dbReference>
<dbReference type="Proteomes" id="UP000199183">
    <property type="component" value="Unassembled WGS sequence"/>
</dbReference>
<accession>A0A1H4NKU6</accession>
<dbReference type="CDD" id="cd09022">
    <property type="entry name" value="Aldose_epim_Ec_YihR"/>
    <property type="match status" value="1"/>
</dbReference>
<dbReference type="SUPFAM" id="SSF74650">
    <property type="entry name" value="Galactose mutarotase-like"/>
    <property type="match status" value="1"/>
</dbReference>
<dbReference type="Pfam" id="PF01263">
    <property type="entry name" value="Aldose_epim"/>
    <property type="match status" value="1"/>
</dbReference>
<dbReference type="GO" id="GO:0030246">
    <property type="term" value="F:carbohydrate binding"/>
    <property type="evidence" value="ECO:0007669"/>
    <property type="project" value="InterPro"/>
</dbReference>
<dbReference type="InterPro" id="IPR037480">
    <property type="entry name" value="YihR-like"/>
</dbReference>
<keyword evidence="2" id="KW-1185">Reference proteome</keyword>
<evidence type="ECO:0000313" key="2">
    <source>
        <dbReference type="Proteomes" id="UP000199183"/>
    </source>
</evidence>
<dbReference type="InterPro" id="IPR011013">
    <property type="entry name" value="Gal_mutarotase_sf_dom"/>
</dbReference>
<dbReference type="STRING" id="640635.SAMN04489806_2230"/>
<dbReference type="AlphaFoldDB" id="A0A1H4NKU6"/>
<dbReference type="GO" id="GO:0016853">
    <property type="term" value="F:isomerase activity"/>
    <property type="evidence" value="ECO:0007669"/>
    <property type="project" value="InterPro"/>
</dbReference>
<dbReference type="GO" id="GO:0005975">
    <property type="term" value="P:carbohydrate metabolic process"/>
    <property type="evidence" value="ECO:0007669"/>
    <property type="project" value="InterPro"/>
</dbReference>
<name>A0A1H4NKU6_9MICO</name>
<organism evidence="1 2">
    <name type="scientific">Paramicrobacterium humi</name>
    <dbReference type="NCBI Taxonomy" id="640635"/>
    <lineage>
        <taxon>Bacteria</taxon>
        <taxon>Bacillati</taxon>
        <taxon>Actinomycetota</taxon>
        <taxon>Actinomycetes</taxon>
        <taxon>Micrococcales</taxon>
        <taxon>Microbacteriaceae</taxon>
        <taxon>Paramicrobacterium</taxon>
    </lineage>
</organism>
<reference evidence="1 2" key="1">
    <citation type="submission" date="2016-10" db="EMBL/GenBank/DDBJ databases">
        <authorList>
            <person name="de Groot N.N."/>
        </authorList>
    </citation>
    <scope>NUCLEOTIDE SEQUENCE [LARGE SCALE GENOMIC DNA]</scope>
    <source>
        <strain evidence="1 2">DSM 21799</strain>
    </source>
</reference>
<dbReference type="EMBL" id="FNRY01000001">
    <property type="protein sequence ID" value="SEB95866.1"/>
    <property type="molecule type" value="Genomic_DNA"/>
</dbReference>